<name>A0A381U115_9ZZZZ</name>
<comment type="similarity">
    <text evidence="1">Belongs to the short-chain dehydrogenases/reductases (SDR) family.</text>
</comment>
<accession>A0A381U115</accession>
<dbReference type="PANTHER" id="PTHR43976:SF16">
    <property type="entry name" value="SHORT-CHAIN DEHYDROGENASE_REDUCTASE FAMILY PROTEIN"/>
    <property type="match status" value="1"/>
</dbReference>
<dbReference type="Pfam" id="PF00106">
    <property type="entry name" value="adh_short"/>
    <property type="match status" value="1"/>
</dbReference>
<dbReference type="EMBL" id="UINC01005256">
    <property type="protein sequence ID" value="SVA20143.1"/>
    <property type="molecule type" value="Genomic_DNA"/>
</dbReference>
<dbReference type="InterPro" id="IPR051911">
    <property type="entry name" value="SDR_oxidoreductase"/>
</dbReference>
<evidence type="ECO:0000313" key="3">
    <source>
        <dbReference type="EMBL" id="SVA20143.1"/>
    </source>
</evidence>
<dbReference type="AlphaFoldDB" id="A0A381U115"/>
<proteinExistence type="inferred from homology"/>
<protein>
    <submittedName>
        <fullName evidence="3">Uncharacterized protein</fullName>
    </submittedName>
</protein>
<evidence type="ECO:0000256" key="1">
    <source>
        <dbReference type="ARBA" id="ARBA00006484"/>
    </source>
</evidence>
<dbReference type="InterPro" id="IPR036291">
    <property type="entry name" value="NAD(P)-bd_dom_sf"/>
</dbReference>
<gene>
    <name evidence="3" type="ORF">METZ01_LOCUS72997</name>
</gene>
<dbReference type="InterPro" id="IPR002347">
    <property type="entry name" value="SDR_fam"/>
</dbReference>
<dbReference type="Gene3D" id="3.40.50.720">
    <property type="entry name" value="NAD(P)-binding Rossmann-like Domain"/>
    <property type="match status" value="1"/>
</dbReference>
<organism evidence="3">
    <name type="scientific">marine metagenome</name>
    <dbReference type="NCBI Taxonomy" id="408172"/>
    <lineage>
        <taxon>unclassified sequences</taxon>
        <taxon>metagenomes</taxon>
        <taxon>ecological metagenomes</taxon>
    </lineage>
</organism>
<dbReference type="PANTHER" id="PTHR43976">
    <property type="entry name" value="SHORT CHAIN DEHYDROGENASE"/>
    <property type="match status" value="1"/>
</dbReference>
<dbReference type="PRINTS" id="PR00081">
    <property type="entry name" value="GDHRDH"/>
</dbReference>
<keyword evidence="2" id="KW-0560">Oxidoreductase</keyword>
<evidence type="ECO:0000256" key="2">
    <source>
        <dbReference type="ARBA" id="ARBA00023002"/>
    </source>
</evidence>
<dbReference type="CDD" id="cd05374">
    <property type="entry name" value="17beta-HSD-like_SDR_c"/>
    <property type="match status" value="1"/>
</dbReference>
<sequence length="293" mass="32429">MNKVILITGCSSGFGMLTAAKLAAAGHTIYATMRNLQKQNALMLELEQRDTMCQILHLDVTEDKSINKVIDTIEKQAGRLDVLINNAGYGIGGFFEDLSEDEIRSQFETNFFGVQKVTRSALPLMRATASKSGKIFSTKIINISSAQGRSTLPGLGAYGASKFALEGFSESLYFELQPFGIEVVILEPGTYLTKAIDENSHEAAAGLKPDSPYAKYTKRLKDLHGKILITKKGVGEPEDVAIMIEDIINRNRNKLRYLAGTQAKIRIWMRSILPFRWFSKIILKLAMGVNKSN</sequence>
<dbReference type="SUPFAM" id="SSF51735">
    <property type="entry name" value="NAD(P)-binding Rossmann-fold domains"/>
    <property type="match status" value="1"/>
</dbReference>
<reference evidence="3" key="1">
    <citation type="submission" date="2018-05" db="EMBL/GenBank/DDBJ databases">
        <authorList>
            <person name="Lanie J.A."/>
            <person name="Ng W.-L."/>
            <person name="Kazmierczak K.M."/>
            <person name="Andrzejewski T.M."/>
            <person name="Davidsen T.M."/>
            <person name="Wayne K.J."/>
            <person name="Tettelin H."/>
            <person name="Glass J.I."/>
            <person name="Rusch D."/>
            <person name="Podicherti R."/>
            <person name="Tsui H.-C.T."/>
            <person name="Winkler M.E."/>
        </authorList>
    </citation>
    <scope>NUCLEOTIDE SEQUENCE</scope>
</reference>
<dbReference type="GO" id="GO:0016491">
    <property type="term" value="F:oxidoreductase activity"/>
    <property type="evidence" value="ECO:0007669"/>
    <property type="project" value="UniProtKB-KW"/>
</dbReference>
<dbReference type="PRINTS" id="PR00080">
    <property type="entry name" value="SDRFAMILY"/>
</dbReference>